<dbReference type="AlphaFoldDB" id="A0AAV1TJV1"/>
<accession>A0AAV1TJV1</accession>
<comment type="caution">
    <text evidence="2">The sequence shown here is derived from an EMBL/GenBank/DDBJ whole genome shotgun (WGS) entry which is preliminary data.</text>
</comment>
<evidence type="ECO:0000256" key="1">
    <source>
        <dbReference type="SAM" id="MobiDB-lite"/>
    </source>
</evidence>
<evidence type="ECO:0000313" key="3">
    <source>
        <dbReference type="Proteomes" id="UP001162060"/>
    </source>
</evidence>
<proteinExistence type="predicted"/>
<protein>
    <submittedName>
        <fullName evidence="2">Uncharacterized protein</fullName>
    </submittedName>
</protein>
<evidence type="ECO:0000313" key="2">
    <source>
        <dbReference type="EMBL" id="CAK7922728.1"/>
    </source>
</evidence>
<gene>
    <name evidence="2" type="ORF">PM001_LOCUS7899</name>
</gene>
<dbReference type="Proteomes" id="UP001162060">
    <property type="component" value="Unassembled WGS sequence"/>
</dbReference>
<organism evidence="2 3">
    <name type="scientific">Peronospora matthiolae</name>
    <dbReference type="NCBI Taxonomy" id="2874970"/>
    <lineage>
        <taxon>Eukaryota</taxon>
        <taxon>Sar</taxon>
        <taxon>Stramenopiles</taxon>
        <taxon>Oomycota</taxon>
        <taxon>Peronosporomycetes</taxon>
        <taxon>Peronosporales</taxon>
        <taxon>Peronosporaceae</taxon>
        <taxon>Peronospora</taxon>
    </lineage>
</organism>
<name>A0AAV1TJV1_9STRA</name>
<dbReference type="EMBL" id="CAKLBY020000066">
    <property type="protein sequence ID" value="CAK7922728.1"/>
    <property type="molecule type" value="Genomic_DNA"/>
</dbReference>
<sequence>MMEAVVQLSTSRGAILVRIVYSVSSRATTRTSPCRSLPVRPCCIVYGKAFVANGLCTEKQEETLAATAAVHTVPSDVKEEVGGGDDAEDPSMSKPASSSRGMMALSSACAGMSVLMYARQAVHKFKPGQQLVQSECNSTDCRRRDIVAKKL</sequence>
<reference evidence="2" key="1">
    <citation type="submission" date="2024-01" db="EMBL/GenBank/DDBJ databases">
        <authorList>
            <person name="Webb A."/>
        </authorList>
    </citation>
    <scope>NUCLEOTIDE SEQUENCE</scope>
    <source>
        <strain evidence="2">Pm1</strain>
    </source>
</reference>
<feature type="region of interest" description="Disordered" evidence="1">
    <location>
        <begin position="75"/>
        <end position="99"/>
    </location>
</feature>